<sequence length="174" mass="20336">MDKKPFLKFLIIFLIVSMSCGRKPKPMGSLFPETLPHLHLMKIIKGEQAKKEVNKLHGTEIHLKNAWIAHYRGSFSQGNWHDATIWVSEAYTQKEAESQTKNMMEKIMQNPKSPFHHFKIKNTNETELYTFSGMGQKHAVFQKNLLVFWISTTPEIFDRVLNYYLSHSFPKVPK</sequence>
<dbReference type="OrthoDB" id="5458897at2"/>
<name>A0A7U4THJ4_DESA2</name>
<evidence type="ECO:0000313" key="1">
    <source>
        <dbReference type="EMBL" id="AMM41924.1"/>
    </source>
</evidence>
<keyword evidence="2" id="KW-1185">Reference proteome</keyword>
<proteinExistence type="predicted"/>
<dbReference type="KEGG" id="daw:HS1_002138"/>
<dbReference type="PROSITE" id="PS51257">
    <property type="entry name" value="PROKAR_LIPOPROTEIN"/>
    <property type="match status" value="1"/>
</dbReference>
<evidence type="ECO:0008006" key="3">
    <source>
        <dbReference type="Google" id="ProtNLM"/>
    </source>
</evidence>
<reference evidence="1 2" key="1">
    <citation type="submission" date="2015-10" db="EMBL/GenBank/DDBJ databases">
        <title>Candidatus Desulfofervidus auxilii, a hydrogenotrophic sulfate-reducing bacterium involved in the thermophilic anaerobic oxidation of methane.</title>
        <authorList>
            <person name="Krukenberg V."/>
            <person name="Richter M."/>
            <person name="Wegener G."/>
        </authorList>
    </citation>
    <scope>NUCLEOTIDE SEQUENCE [LARGE SCALE GENOMIC DNA]</scope>
    <source>
        <strain evidence="1 2">HS1</strain>
    </source>
</reference>
<dbReference type="AlphaFoldDB" id="A0A7U4THJ4"/>
<organism evidence="1 2">
    <name type="scientific">Desulfofervidus auxilii</name>
    <dbReference type="NCBI Taxonomy" id="1621989"/>
    <lineage>
        <taxon>Bacteria</taxon>
        <taxon>Pseudomonadati</taxon>
        <taxon>Thermodesulfobacteriota</taxon>
        <taxon>Candidatus Desulfofervidia</taxon>
        <taxon>Candidatus Desulfofervidales</taxon>
        <taxon>Candidatus Desulfofervidaceae</taxon>
        <taxon>Candidatus Desulfofervidus</taxon>
    </lineage>
</organism>
<accession>A0A7U4THJ4</accession>
<gene>
    <name evidence="1" type="ORF">HS1_002138</name>
</gene>
<dbReference type="Proteomes" id="UP000070560">
    <property type="component" value="Chromosome"/>
</dbReference>
<dbReference type="EMBL" id="CP013015">
    <property type="protein sequence ID" value="AMM41924.1"/>
    <property type="molecule type" value="Genomic_DNA"/>
</dbReference>
<dbReference type="RefSeq" id="WP_066065193.1">
    <property type="nucleotide sequence ID" value="NZ_CP013015.1"/>
</dbReference>
<evidence type="ECO:0000313" key="2">
    <source>
        <dbReference type="Proteomes" id="UP000070560"/>
    </source>
</evidence>
<protein>
    <recommendedName>
        <fullName evidence="3">Lipoprotein</fullName>
    </recommendedName>
</protein>